<dbReference type="SUPFAM" id="SSF53448">
    <property type="entry name" value="Nucleotide-diphospho-sugar transferases"/>
    <property type="match status" value="4"/>
</dbReference>
<gene>
    <name evidence="7" type="ORF">M595_3403</name>
</gene>
<dbReference type="Gene3D" id="3.40.50.2000">
    <property type="entry name" value="Glycogen Phosphorylase B"/>
    <property type="match status" value="1"/>
</dbReference>
<dbReference type="InterPro" id="IPR029044">
    <property type="entry name" value="Nucleotide-diphossugar_trans"/>
</dbReference>
<comment type="pathway">
    <text evidence="1">Protein modification; protein glycosylation.</text>
</comment>
<evidence type="ECO:0000256" key="1">
    <source>
        <dbReference type="ARBA" id="ARBA00004922"/>
    </source>
</evidence>
<feature type="domain" description="Glycosyltransferase 2-like" evidence="5">
    <location>
        <begin position="8"/>
        <end position="167"/>
    </location>
</feature>
<dbReference type="Pfam" id="PF00535">
    <property type="entry name" value="Glycos_transf_2"/>
    <property type="match status" value="4"/>
</dbReference>
<dbReference type="CDD" id="cd04186">
    <property type="entry name" value="GT_2_like_c"/>
    <property type="match status" value="1"/>
</dbReference>
<evidence type="ECO:0000256" key="4">
    <source>
        <dbReference type="ARBA" id="ARBA00022803"/>
    </source>
</evidence>
<dbReference type="Pfam" id="PF13844">
    <property type="entry name" value="Glyco_transf_41"/>
    <property type="match status" value="1"/>
</dbReference>
<evidence type="ECO:0000256" key="3">
    <source>
        <dbReference type="ARBA" id="ARBA00022737"/>
    </source>
</evidence>
<comment type="caution">
    <text evidence="7">The sequence shown here is derived from an EMBL/GenBank/DDBJ whole genome shotgun (WGS) entry which is preliminary data.</text>
</comment>
<evidence type="ECO:0000256" key="2">
    <source>
        <dbReference type="ARBA" id="ARBA00022679"/>
    </source>
</evidence>
<organism evidence="7 8">
    <name type="scientific">Lyngbya aestuarii BL J</name>
    <dbReference type="NCBI Taxonomy" id="1348334"/>
    <lineage>
        <taxon>Bacteria</taxon>
        <taxon>Bacillati</taxon>
        <taxon>Cyanobacteriota</taxon>
        <taxon>Cyanophyceae</taxon>
        <taxon>Oscillatoriophycideae</taxon>
        <taxon>Oscillatoriales</taxon>
        <taxon>Microcoleaceae</taxon>
        <taxon>Lyngbya</taxon>
    </lineage>
</organism>
<protein>
    <submittedName>
        <fullName evidence="7">Glycosyl transferase 2 family protein</fullName>
    </submittedName>
</protein>
<dbReference type="GO" id="GO:0016740">
    <property type="term" value="F:transferase activity"/>
    <property type="evidence" value="ECO:0007669"/>
    <property type="project" value="UniProtKB-KW"/>
</dbReference>
<evidence type="ECO:0000259" key="5">
    <source>
        <dbReference type="Pfam" id="PF00535"/>
    </source>
</evidence>
<evidence type="ECO:0000313" key="7">
    <source>
        <dbReference type="EMBL" id="ERT06650.1"/>
    </source>
</evidence>
<name>U7QHU0_9CYAN</name>
<feature type="domain" description="Glycosyltransferase 2-like" evidence="5">
    <location>
        <begin position="265"/>
        <end position="446"/>
    </location>
</feature>
<sequence length="2079" mass="239435">MSYQPLISIILPVFNPPEPYFRSALQSVLDQTYSHWELCIADDASSLPYVRAVIEEYVHQNSRIKRVFRSENGHISACSNSALEIATGEFIALLDHDDLLTSDALEEVVRLLNQHPEADMIYSDEDKIDDHNQLREAAYKPDWCPDSFLSRMYTCHLGVYRRSLVNQIGGFRIGFEGSQDYDLVLRLTEKTDKIFHIPKILYHWRIHSASASLSQTAKPYAYQAATKALTEAMQRRNEGGRVIPLKDSPGYHSIRYKIDCYRRVSIIILTRDCGSILHQCLTSIFQNTSYPNYEVIVIDNGSVEAETQNILDYWKTQKSDQFKIYPLETPFNYSQLNNSGVSPTNSEYLIFLNNDTKVITSDWIEALVEQAQRPSIGAVTGLLLYPDKTIQHAGFVLSKNQISSSFYPGISKINDYDTFLQINLINNVSAVSGVCLACRRTVFQEVGGFDEALPLIYNDVDFCLKLINHGYRNIYLPHVRLYHQELKSWDVDLTASQRIQIQQSSTQLIKQRWSHILTSDPCSHPHFIQKFTTKKLEIPSVHQHQRIVSYPLVSVCVPTYNGEKYLAECLESILSQTYPHLEIIISDDNSRDRTLEIAQYFQSKFSGHFRILTHHQYGLAVNWNYCISQAQGKYIKFIFQDDILENTCIEELVNLAETEEKIGLVFSRRQMLVSPEAQSNQYCQEISVYAKDIDKHWLNLKSIQEGKELLAVPYLLNHPINKIGEPSTVLIRKSVFQNVGMFDPELYQLLDLEMWFRIMSQYKIGFINKSLSQFRIHPEQLSITNKLQGNSQRDIHRFYQKIVNSSYFECFDSKLKSQLTQTLTKTSGYQLIETQQPSPFQNMNFPKIDRNIEQKNRPFWSVMIPTYNGAKYLANTLNSLLSQAPNPEEMQIEVVDDCSPDQDIETLVKEIGGERISFYRQPRNLGLIGNWNDCIQRAKGEWVHILHQDDLILPEFYKKLRALIEQEAQASAAFCRHYYIDAEGKQHSISSLEQEKPGIIPNWIERISIMQRIQCPAIVVKRSVYETLGGFCLEAGSAADWEMWKRIAVNYSVVYEPQPLACYRLHSSSESSRLIKVGANITDILKAIEISQSYLPPDKVEILSNKAREHYAFYAVNTAKQMFGLKEEKIAIAQIQAALNCSQSQQVKDAIIQLFSSEKSAENDLKLNELLPVVTSLSEQYRQDYKNTTALHELIKIRQHLAEVWLNTSSEVLDKIYLGDGGKAHKILLKSGIKYELLTDAERQLVNQIKTVISQGFSHPQAIQYLLAGMLYCRADQLQVKFDHAPIPTWFADSYIEFMFETPPLFQELGEADHYAHYQSQWLDYIVKNLQQQPHSPVWHNIVKFFIKNSNFIPHYFANFNVKNIYTQRAEIIAFFLNIQGCQLNYQFPQRPVNRPKIRLGILSNHFTPQTETYFTLPVFEHLDRSQFEIILYAFHCNQHPLEQYCQSCADRLVKLPSRLSEQVELIRQDDLDILLLGTNVTAVVSSITQLVFHRLARIQTTIFSSPVTTGIKNIDYYISGQLSETKTIAQSHYRENLALLPETGFCFSYYAVEPSPAQINPTRETWGITDETVVLMSGANFYKIIPEIGETWAKILAAVPNSILVLYPFAPSWSRSYAVMPFIRRFQHTLQQYGVRQKRLVIIKSLPSRSDVKECLKCGDIYLDSYRHSGSNSLVDPLEVGLPTITMDGETLRSKHGSGMLRSLALNDLIVDSEDTYINLAVQLANNPQLRQQYCHKIKQKMQQNPSFLDSFSYSKKMESLFKKFFNTWKQNQQFPEIPLNTPIARRDYLSELVHYINLYALNPSEQDVIERLRQLRKAMAEYWLKISFEQLEEVYKGHMGSGYQVLLSRGIQHEPLIEAERQFVDELTQVATGLTHPNALNCLIAAMLYYVPGKMLVRDAEKRLPSWLIKDYKTVFENQQVLQKVEQTLAAAQVKTTPEILTAKTSTLTTQQFQNRLQGCLNLYHIDPSTQSVVEELRQIRRQLANFWLTVAETDLESVYQSSIGKCSQLFYKSEFISEPLTAAEQQIYHQLTTELNSRLNTQKLINYVLAVRFYSSLERLQIPELSALPSWLQAIN</sequence>
<dbReference type="PANTHER" id="PTHR43685">
    <property type="entry name" value="GLYCOSYLTRANSFERASE"/>
    <property type="match status" value="1"/>
</dbReference>
<dbReference type="InterPro" id="IPR050834">
    <property type="entry name" value="Glycosyltransf_2"/>
</dbReference>
<reference evidence="7 8" key="1">
    <citation type="journal article" date="2013" name="Front. Microbiol.">
        <title>Comparative genomic analyses of the cyanobacterium, Lyngbya aestuarii BL J, a powerful hydrogen producer.</title>
        <authorList>
            <person name="Kothari A."/>
            <person name="Vaughn M."/>
            <person name="Garcia-Pichel F."/>
        </authorList>
    </citation>
    <scope>NUCLEOTIDE SEQUENCE [LARGE SCALE GENOMIC DNA]</scope>
    <source>
        <strain evidence="7 8">BL J</strain>
    </source>
</reference>
<dbReference type="Gene3D" id="3.90.550.10">
    <property type="entry name" value="Spore Coat Polysaccharide Biosynthesis Protein SpsA, Chain A"/>
    <property type="match status" value="4"/>
</dbReference>
<dbReference type="InterPro" id="IPR001173">
    <property type="entry name" value="Glyco_trans_2-like"/>
</dbReference>
<proteinExistence type="predicted"/>
<dbReference type="InterPro" id="IPR029489">
    <property type="entry name" value="OGT/SEC/SPY_C"/>
</dbReference>
<dbReference type="PATRIC" id="fig|1348334.3.peg.3291"/>
<dbReference type="PANTHER" id="PTHR43685:SF11">
    <property type="entry name" value="GLYCOSYLTRANSFERASE TAGX-RELATED"/>
    <property type="match status" value="1"/>
</dbReference>
<evidence type="ECO:0000313" key="8">
    <source>
        <dbReference type="Proteomes" id="UP000017127"/>
    </source>
</evidence>
<dbReference type="EMBL" id="AUZM01000033">
    <property type="protein sequence ID" value="ERT06650.1"/>
    <property type="molecule type" value="Genomic_DNA"/>
</dbReference>
<dbReference type="Gene3D" id="3.40.50.11380">
    <property type="match status" value="1"/>
</dbReference>
<dbReference type="CDD" id="cd04184">
    <property type="entry name" value="GT2_RfbC_Mx_like"/>
    <property type="match status" value="1"/>
</dbReference>
<feature type="domain" description="O-GlcNAc transferase C-terminal" evidence="6">
    <location>
        <begin position="1561"/>
        <end position="1757"/>
    </location>
</feature>
<accession>U7QHU0</accession>
<keyword evidence="3" id="KW-0677">Repeat</keyword>
<keyword evidence="4" id="KW-0802">TPR repeat</keyword>
<feature type="domain" description="Glycosyltransferase 2-like" evidence="5">
    <location>
        <begin position="861"/>
        <end position="1006"/>
    </location>
</feature>
<keyword evidence="8" id="KW-1185">Reference proteome</keyword>
<dbReference type="Proteomes" id="UP000017127">
    <property type="component" value="Unassembled WGS sequence"/>
</dbReference>
<evidence type="ECO:0000259" key="6">
    <source>
        <dbReference type="Pfam" id="PF13844"/>
    </source>
</evidence>
<dbReference type="CDD" id="cd00761">
    <property type="entry name" value="Glyco_tranf_GTA_type"/>
    <property type="match status" value="1"/>
</dbReference>
<feature type="domain" description="Glycosyltransferase 2-like" evidence="5">
    <location>
        <begin position="554"/>
        <end position="669"/>
    </location>
</feature>
<keyword evidence="2 7" id="KW-0808">Transferase</keyword>